<evidence type="ECO:0000313" key="2">
    <source>
        <dbReference type="Proteomes" id="UP000799767"/>
    </source>
</evidence>
<accession>A0A6A6PGE6</accession>
<dbReference type="EMBL" id="MU001643">
    <property type="protein sequence ID" value="KAF2478856.1"/>
    <property type="molecule type" value="Genomic_DNA"/>
</dbReference>
<organism evidence="1 2">
    <name type="scientific">Neohortaea acidophila</name>
    <dbReference type="NCBI Taxonomy" id="245834"/>
    <lineage>
        <taxon>Eukaryota</taxon>
        <taxon>Fungi</taxon>
        <taxon>Dikarya</taxon>
        <taxon>Ascomycota</taxon>
        <taxon>Pezizomycotina</taxon>
        <taxon>Dothideomycetes</taxon>
        <taxon>Dothideomycetidae</taxon>
        <taxon>Mycosphaerellales</taxon>
        <taxon>Teratosphaeriaceae</taxon>
        <taxon>Neohortaea</taxon>
    </lineage>
</organism>
<name>A0A6A6PGE6_9PEZI</name>
<dbReference type="Proteomes" id="UP000799767">
    <property type="component" value="Unassembled WGS sequence"/>
</dbReference>
<gene>
    <name evidence="1" type="ORF">BDY17DRAFT_305947</name>
</gene>
<sequence length="252" mass="26794">MNHRARHPRIGVLAELLRAFGGIPCRRARLPSLAVGAGAPEIANDDARVIAGGRSVGGGIGGEEDVLGLDVEMVNGVPLLGWAGGFGVNECILDAFVEVCEAVGHTLQDVPEEGLRDAIAPVLVLSRNVIGDVAFVAVLEEHSDVRTLRAPQGVFQAVEVRVVGRGDASEHADLEFRARHRACVLHLDALLDKHLARSVLHDLDRVAHPAVLEVVDELVPWVDLCWIEAGDFGLLGSDVAVTAIVGEWLHAS</sequence>
<keyword evidence="2" id="KW-1185">Reference proteome</keyword>
<dbReference type="GeneID" id="54475954"/>
<dbReference type="AlphaFoldDB" id="A0A6A6PGE6"/>
<reference evidence="1" key="1">
    <citation type="journal article" date="2020" name="Stud. Mycol.">
        <title>101 Dothideomycetes genomes: a test case for predicting lifestyles and emergence of pathogens.</title>
        <authorList>
            <person name="Haridas S."/>
            <person name="Albert R."/>
            <person name="Binder M."/>
            <person name="Bloem J."/>
            <person name="Labutti K."/>
            <person name="Salamov A."/>
            <person name="Andreopoulos B."/>
            <person name="Baker S."/>
            <person name="Barry K."/>
            <person name="Bills G."/>
            <person name="Bluhm B."/>
            <person name="Cannon C."/>
            <person name="Castanera R."/>
            <person name="Culley D."/>
            <person name="Daum C."/>
            <person name="Ezra D."/>
            <person name="Gonzalez J."/>
            <person name="Henrissat B."/>
            <person name="Kuo A."/>
            <person name="Liang C."/>
            <person name="Lipzen A."/>
            <person name="Lutzoni F."/>
            <person name="Magnuson J."/>
            <person name="Mondo S."/>
            <person name="Nolan M."/>
            <person name="Ohm R."/>
            <person name="Pangilinan J."/>
            <person name="Park H.-J."/>
            <person name="Ramirez L."/>
            <person name="Alfaro M."/>
            <person name="Sun H."/>
            <person name="Tritt A."/>
            <person name="Yoshinaga Y."/>
            <person name="Zwiers L.-H."/>
            <person name="Turgeon B."/>
            <person name="Goodwin S."/>
            <person name="Spatafora J."/>
            <person name="Crous P."/>
            <person name="Grigoriev I."/>
        </authorList>
    </citation>
    <scope>NUCLEOTIDE SEQUENCE</scope>
    <source>
        <strain evidence="1">CBS 113389</strain>
    </source>
</reference>
<evidence type="ECO:0000313" key="1">
    <source>
        <dbReference type="EMBL" id="KAF2478856.1"/>
    </source>
</evidence>
<proteinExistence type="predicted"/>
<protein>
    <submittedName>
        <fullName evidence="1">Uncharacterized protein</fullName>
    </submittedName>
</protein>
<dbReference type="RefSeq" id="XP_033585426.1">
    <property type="nucleotide sequence ID" value="XM_033734952.1"/>
</dbReference>